<dbReference type="EMBL" id="GBRH01193503">
    <property type="protein sequence ID" value="JAE04393.1"/>
    <property type="molecule type" value="Transcribed_RNA"/>
</dbReference>
<reference evidence="1" key="2">
    <citation type="journal article" date="2015" name="Data Brief">
        <title>Shoot transcriptome of the giant reed, Arundo donax.</title>
        <authorList>
            <person name="Barrero R.A."/>
            <person name="Guerrero F.D."/>
            <person name="Moolhuijzen P."/>
            <person name="Goolsby J.A."/>
            <person name="Tidwell J."/>
            <person name="Bellgard S.E."/>
            <person name="Bellgard M.I."/>
        </authorList>
    </citation>
    <scope>NUCLEOTIDE SEQUENCE</scope>
    <source>
        <tissue evidence="1">Shoot tissue taken approximately 20 cm above the soil surface</tissue>
    </source>
</reference>
<organism evidence="1">
    <name type="scientific">Arundo donax</name>
    <name type="common">Giant reed</name>
    <name type="synonym">Donax arundinaceus</name>
    <dbReference type="NCBI Taxonomy" id="35708"/>
    <lineage>
        <taxon>Eukaryota</taxon>
        <taxon>Viridiplantae</taxon>
        <taxon>Streptophyta</taxon>
        <taxon>Embryophyta</taxon>
        <taxon>Tracheophyta</taxon>
        <taxon>Spermatophyta</taxon>
        <taxon>Magnoliopsida</taxon>
        <taxon>Liliopsida</taxon>
        <taxon>Poales</taxon>
        <taxon>Poaceae</taxon>
        <taxon>PACMAD clade</taxon>
        <taxon>Arundinoideae</taxon>
        <taxon>Arundineae</taxon>
        <taxon>Arundo</taxon>
    </lineage>
</organism>
<reference evidence="1" key="1">
    <citation type="submission" date="2014-09" db="EMBL/GenBank/DDBJ databases">
        <authorList>
            <person name="Magalhaes I.L.F."/>
            <person name="Oliveira U."/>
            <person name="Santos F.R."/>
            <person name="Vidigal T.H.D.A."/>
            <person name="Brescovit A.D."/>
            <person name="Santos A.J."/>
        </authorList>
    </citation>
    <scope>NUCLEOTIDE SEQUENCE</scope>
    <source>
        <tissue evidence="1">Shoot tissue taken approximately 20 cm above the soil surface</tissue>
    </source>
</reference>
<proteinExistence type="predicted"/>
<sequence>MNVVFSCIPKCGKGNSWAAVDRAHLQHPFDCTCSLCRNLYVHLFSKDQPLQHEECIVDHNHVASESVSMSLLKCV</sequence>
<dbReference type="AlphaFoldDB" id="A0A0A9F7Z4"/>
<protein>
    <submittedName>
        <fullName evidence="1">EMB2761 (EMBRYO DEFECTIVE 2761)</fullName>
    </submittedName>
</protein>
<evidence type="ECO:0000313" key="1">
    <source>
        <dbReference type="EMBL" id="JAE04393.1"/>
    </source>
</evidence>
<accession>A0A0A9F7Z4</accession>
<name>A0A0A9F7Z4_ARUDO</name>